<comment type="caution">
    <text evidence="8">The sequence shown here is derived from an EMBL/GenBank/DDBJ whole genome shotgun (WGS) entry which is preliminary data.</text>
</comment>
<sequence length="777" mass="84776">MASLQLSSHFLGTNTKKHSSMSISRTYSPVPCTRLFSRKFMSCSMSMNGCEGDFKTPLGTVETRTMAAVLSPTSATESLISAVSELKSQPPPFSSGVVRLEVPINQQIGAIDWLQAQNETHPRCFFSRRSDVGRPDLLLDLASEKDNNNEGSSGRDLVSVAGIGSAVFFRDLDPFSHDDWRSIRRFLSSTSPLIRAYGGMRFDPNGKISVEWKPFGAFYFAVPQVEFNEFGGSSMLAATLAWDDELSWTLENAVESLQETMLQVSSIVMKLRKESLGVSVLSKNHVPTKGAYYPAVEKALEMINQKSSSLNKVVLARNSRVITDTDIDPIAWLAQLQSEGHDAYQFCLQPPGAPAFIGNTPERLFQRKQLGVCSEALAATRPRGASTARDKEIEDDLRTSLKDDLEFSIVRDNIQEKFNSICDNVVVKPQKSVRKLARVQHLYSQLAGRLRREDDEFDILAALHPTPAVCGLPAEEARLLIKEIESFDRGMYAGPIGFFGGQESEFAVGIRSALVEKGLGALIYAGTGIVAGSNPTSEWNELDLKISQFLCPQRISDSVRTAKQHTKTSQSFFFFFHSLDLPPMAVNAPISSHPRTQFLSNPVLPRFRRSNTAVKSPAAFSVVSMAPQKKVNKYDAKWKKQWYGAGLFFEGSEEVNVDVFKKLEKRKVLSNVEKSGLLSKAEDLGVTLSSLEKLGVFSKAEELGLLSLLETLAGTSPAVLASAALPALTAAIVAVVLIPDDSTTLVVAQAVLGGAFALGAVVLLVGSVVLDGLQEAD</sequence>
<comment type="catalytic activity">
    <reaction evidence="1">
        <text>chorismate = isochorismate</text>
        <dbReference type="Rhea" id="RHEA:18985"/>
        <dbReference type="ChEBI" id="CHEBI:29748"/>
        <dbReference type="ChEBI" id="CHEBI:29780"/>
        <dbReference type="EC" id="5.4.4.2"/>
    </reaction>
</comment>
<dbReference type="InterPro" id="IPR005801">
    <property type="entry name" value="ADC_synthase"/>
</dbReference>
<dbReference type="InterPro" id="IPR015890">
    <property type="entry name" value="Chorismate_C"/>
</dbReference>
<dbReference type="EC" id="5.4.4.2" evidence="3"/>
<evidence type="ECO:0000256" key="5">
    <source>
        <dbReference type="ARBA" id="ARBA00023235"/>
    </source>
</evidence>
<reference evidence="8 9" key="1">
    <citation type="submission" date="2021-03" db="EMBL/GenBank/DDBJ databases">
        <authorList>
            <person name="King G.J."/>
            <person name="Bancroft I."/>
            <person name="Baten A."/>
            <person name="Bloomfield J."/>
            <person name="Borpatragohain P."/>
            <person name="He Z."/>
            <person name="Irish N."/>
            <person name="Irwin J."/>
            <person name="Liu K."/>
            <person name="Mauleon R.P."/>
            <person name="Moore J."/>
            <person name="Morris R."/>
            <person name="Ostergaard L."/>
            <person name="Wang B."/>
            <person name="Wells R."/>
        </authorList>
    </citation>
    <scope>NUCLEOTIDE SEQUENCE [LARGE SCALE GENOMIC DNA]</scope>
    <source>
        <strain evidence="8">R-o-18</strain>
        <tissue evidence="8">Leaf</tissue>
    </source>
</reference>
<keyword evidence="6" id="KW-0472">Membrane</keyword>
<keyword evidence="6" id="KW-1133">Transmembrane helix</keyword>
<evidence type="ECO:0000256" key="1">
    <source>
        <dbReference type="ARBA" id="ARBA00000799"/>
    </source>
</evidence>
<dbReference type="PANTHER" id="PTHR47253">
    <property type="match status" value="1"/>
</dbReference>
<evidence type="ECO:0000313" key="8">
    <source>
        <dbReference type="EMBL" id="KAG5410016.1"/>
    </source>
</evidence>
<dbReference type="InterPro" id="IPR009500">
    <property type="entry name" value="DUF1118"/>
</dbReference>
<evidence type="ECO:0000256" key="2">
    <source>
        <dbReference type="ARBA" id="ARBA00005297"/>
    </source>
</evidence>
<keyword evidence="4" id="KW-0460">Magnesium</keyword>
<dbReference type="PANTHER" id="PTHR47253:SF5">
    <property type="entry name" value="ISOCHORISMATE SYNTHASE"/>
    <property type="match status" value="1"/>
</dbReference>
<protein>
    <recommendedName>
        <fullName evidence="3">isochorismate synthase</fullName>
        <ecNumber evidence="3">5.4.4.2</ecNumber>
    </recommendedName>
</protein>
<proteinExistence type="inferred from homology"/>
<dbReference type="SUPFAM" id="SSF56322">
    <property type="entry name" value="ADC synthase"/>
    <property type="match status" value="1"/>
</dbReference>
<dbReference type="NCBIfam" id="TIGR00543">
    <property type="entry name" value="isochor_syn"/>
    <property type="match status" value="1"/>
</dbReference>
<evidence type="ECO:0000313" key="9">
    <source>
        <dbReference type="Proteomes" id="UP000823674"/>
    </source>
</evidence>
<keyword evidence="6" id="KW-0812">Transmembrane</keyword>
<evidence type="ECO:0000259" key="7">
    <source>
        <dbReference type="Pfam" id="PF00425"/>
    </source>
</evidence>
<dbReference type="Pfam" id="PF00425">
    <property type="entry name" value="Chorismate_bind"/>
    <property type="match status" value="1"/>
</dbReference>
<dbReference type="Proteomes" id="UP000823674">
    <property type="component" value="Chromosome A02"/>
</dbReference>
<feature type="transmembrane region" description="Helical" evidence="6">
    <location>
        <begin position="718"/>
        <end position="738"/>
    </location>
</feature>
<keyword evidence="9" id="KW-1185">Reference proteome</keyword>
<accession>A0ABQ7NIP4</accession>
<dbReference type="Gene3D" id="3.60.120.10">
    <property type="entry name" value="Anthranilate synthase"/>
    <property type="match status" value="1"/>
</dbReference>
<dbReference type="Pfam" id="PF06549">
    <property type="entry name" value="DUF1118"/>
    <property type="match status" value="1"/>
</dbReference>
<name>A0ABQ7NIP4_BRACM</name>
<keyword evidence="5" id="KW-0413">Isomerase</keyword>
<dbReference type="InterPro" id="IPR044250">
    <property type="entry name" value="MenF-like"/>
</dbReference>
<evidence type="ECO:0000256" key="3">
    <source>
        <dbReference type="ARBA" id="ARBA00012824"/>
    </source>
</evidence>
<comment type="similarity">
    <text evidence="2">Belongs to the isochorismate synthase family.</text>
</comment>
<dbReference type="EMBL" id="JADBGQ010000002">
    <property type="protein sequence ID" value="KAG5410016.1"/>
    <property type="molecule type" value="Genomic_DNA"/>
</dbReference>
<gene>
    <name evidence="8" type="primary">A02p027590.1_BraROA</name>
    <name evidence="8" type="ORF">IGI04_006335</name>
</gene>
<evidence type="ECO:0000256" key="6">
    <source>
        <dbReference type="SAM" id="Phobius"/>
    </source>
</evidence>
<dbReference type="InterPro" id="IPR004561">
    <property type="entry name" value="IsoChor_synthase"/>
</dbReference>
<organism evidence="8 9">
    <name type="scientific">Brassica rapa subsp. trilocularis</name>
    <dbReference type="NCBI Taxonomy" id="1813537"/>
    <lineage>
        <taxon>Eukaryota</taxon>
        <taxon>Viridiplantae</taxon>
        <taxon>Streptophyta</taxon>
        <taxon>Embryophyta</taxon>
        <taxon>Tracheophyta</taxon>
        <taxon>Spermatophyta</taxon>
        <taxon>Magnoliopsida</taxon>
        <taxon>eudicotyledons</taxon>
        <taxon>Gunneridae</taxon>
        <taxon>Pentapetalae</taxon>
        <taxon>rosids</taxon>
        <taxon>malvids</taxon>
        <taxon>Brassicales</taxon>
        <taxon>Brassicaceae</taxon>
        <taxon>Brassiceae</taxon>
        <taxon>Brassica</taxon>
    </lineage>
</organism>
<feature type="domain" description="Chorismate-utilising enzyme C-terminal" evidence="7">
    <location>
        <begin position="291"/>
        <end position="545"/>
    </location>
</feature>
<evidence type="ECO:0000256" key="4">
    <source>
        <dbReference type="ARBA" id="ARBA00022842"/>
    </source>
</evidence>
<feature type="transmembrane region" description="Helical" evidence="6">
    <location>
        <begin position="745"/>
        <end position="770"/>
    </location>
</feature>